<evidence type="ECO:0000256" key="5">
    <source>
        <dbReference type="ARBA" id="ARBA00022618"/>
    </source>
</evidence>
<dbReference type="GO" id="GO:0010032">
    <property type="term" value="P:meiotic chromosome condensation"/>
    <property type="evidence" value="ECO:0007669"/>
    <property type="project" value="TreeGrafter"/>
</dbReference>
<feature type="domain" description="Condensin complex subunit 1 C-terminal" evidence="12">
    <location>
        <begin position="1067"/>
        <end position="1228"/>
    </location>
</feature>
<evidence type="ECO:0000256" key="2">
    <source>
        <dbReference type="ARBA" id="ARBA00004286"/>
    </source>
</evidence>
<feature type="region of interest" description="Disordered" evidence="11">
    <location>
        <begin position="134"/>
        <end position="178"/>
    </location>
</feature>
<keyword evidence="6 10" id="KW-0498">Mitosis</keyword>
<dbReference type="InterPro" id="IPR032682">
    <property type="entry name" value="Cnd1_C"/>
</dbReference>
<evidence type="ECO:0000256" key="8">
    <source>
        <dbReference type="ARBA" id="ARBA00023242"/>
    </source>
</evidence>
<reference evidence="14 15" key="1">
    <citation type="submission" date="2024-01" db="EMBL/GenBank/DDBJ databases">
        <title>A draft genome for a cacao thread blight-causing isolate of Paramarasmius palmivorus.</title>
        <authorList>
            <person name="Baruah I.K."/>
            <person name="Bukari Y."/>
            <person name="Amoako-Attah I."/>
            <person name="Meinhardt L.W."/>
            <person name="Bailey B.A."/>
            <person name="Cohen S.P."/>
        </authorList>
    </citation>
    <scope>NUCLEOTIDE SEQUENCE [LARGE SCALE GENOMIC DNA]</scope>
    <source>
        <strain evidence="14 15">GH-12</strain>
    </source>
</reference>
<dbReference type="Pfam" id="PF12717">
    <property type="entry name" value="Cnd1"/>
    <property type="match status" value="1"/>
</dbReference>
<feature type="compositionally biased region" description="Gly residues" evidence="11">
    <location>
        <begin position="152"/>
        <end position="163"/>
    </location>
</feature>
<evidence type="ECO:0000256" key="9">
    <source>
        <dbReference type="ARBA" id="ARBA00023306"/>
    </source>
</evidence>
<dbReference type="GO" id="GO:0000779">
    <property type="term" value="C:condensed chromosome, centromeric region"/>
    <property type="evidence" value="ECO:0007669"/>
    <property type="project" value="TreeGrafter"/>
</dbReference>
<gene>
    <name evidence="14" type="primary">cnd1</name>
    <name evidence="14" type="ORF">VNI00_014898</name>
</gene>
<dbReference type="SUPFAM" id="SSF48371">
    <property type="entry name" value="ARM repeat"/>
    <property type="match status" value="1"/>
</dbReference>
<dbReference type="InterPro" id="IPR011989">
    <property type="entry name" value="ARM-like"/>
</dbReference>
<dbReference type="GO" id="GO:0007076">
    <property type="term" value="P:mitotic chromosome condensation"/>
    <property type="evidence" value="ECO:0007669"/>
    <property type="project" value="InterPro"/>
</dbReference>
<accession>A0AAW0BNV5</accession>
<dbReference type="GO" id="GO:0005634">
    <property type="term" value="C:nucleus"/>
    <property type="evidence" value="ECO:0007669"/>
    <property type="project" value="UniProtKB-SubCell"/>
</dbReference>
<feature type="region of interest" description="Disordered" evidence="11">
    <location>
        <begin position="1306"/>
        <end position="1334"/>
    </location>
</feature>
<sequence length="1334" mass="150592">MDTNFDFSEALEKLSNIPEFDLEHERDLNDEDPEQILEGAVEAVAESSDAITRPEVFAAYCSLLKHADAVAGGVMSKLLDSVSSGLQAEFESTLSDVTNDNRQTFEYHKKALEMYALILQWSAFVAEKVKSGNGDEGISAAPAPKARRGRGGKAAGSGRGGGRSGKKQQEEVRRLPSQRLWTTSAEREKFISCITRPAYHVAENEQYMKSNEIKRAFCFVICHAVKHHGHAPAAQILFMQRLQYYEHFAIPLAECISLLANEYEHHQLGDEIIREISHKTFSSQDSKTPKAFAAFLIKLSQQHPRMLLKQISLLLNLLDSEVYQIRQAIVEVIGDIIQHLDGSLEDSANDSKQIQKQIKGLYDLLLERMQDISPYVRQRVLGVLIRLCTIKRKFPKQRLRATNAAVVALDDKSYNPRKGAINLLIQLMRTHPYGFEHGGILNLEVFETALETVKSELEKIEALVGKAMEIGQGEGEGGGEEEEEQQGSKRKRARTEDDMEVDDDEQPTDDEGEEEEQEQDSIMDDDDDDDGAASPKPKKKKPSKLKPRKSQLNVSALDAEAAIAQLEGRKMEQLRLQRKYYSEAVNFIKQIEGAMKKMEELLGSSTKTDVLEAMEFFKVANEYQMPSADRGLRKMLHLIWRKDHSTTSEDGKELKGVRVRLLECYRNIYFEPIEGLEPHAQVNRIAKNMIERTYDATLAELTSLEEMLRTLMDEGQIHPDIINKLWQVFSSQNKDMEKPQRRGAIIVLGMLALAKRSVLTDKVETMLLVGLGALGKKDLTLARYTCVALQRLNGSAKKVKGSLIDKTVRFEMDSGVFDKLQKIIEHPFRSKEWFGLAEQAINTIYALGRQPDVLCNTIIKNLTKRVFGPRSKPATDETPTVDDPDAMDQDQPGDASQSSMVPPSQADSQDGGQQKHLGDAFELSQLLFVVGHVAIKHIAYLELVEREWKRQKEEKQAAEKAARGGAQQSNKDGEELDQVAGSAEDEIGERVQEIREHEMLSGPDSLLAVYGPMLVHICGSPQKFKNPTLRAAATLSLSKFLCVSSTFCDSNHRLLFKILEISKNASIRSNIVIALGDVAVSFSNIIDENSNELYKGLKDKDLTVKKNTLMVLTHLILNGMVKVKGQLGELAKCLDEDEDPRIVDLARLFFDELSTKDNAIYNNLPDIISHLSTGEHAVSEETFQHTMKYIFKYVEKDKQAENIVEKLCQRFRLTDDERQWRDIAYCLSLIPYKSERSIKKLVESLPHYQDKLHVPGLHERFSEILTKARQQKFIGKENVNSELQEFEKVLEDQKRQGEDDLALEKRVQERKAARQKRAKRNAKKKAAKAEEDDG</sequence>
<feature type="compositionally biased region" description="Acidic residues" evidence="11">
    <location>
        <begin position="879"/>
        <end position="888"/>
    </location>
</feature>
<comment type="subcellular location">
    <subcellularLocation>
        <location evidence="2">Chromosome</location>
    </subcellularLocation>
    <subcellularLocation>
        <location evidence="1">Nucleus</location>
    </subcellularLocation>
</comment>
<dbReference type="InterPro" id="IPR026971">
    <property type="entry name" value="CND1/NCAPD3"/>
</dbReference>
<dbReference type="InterPro" id="IPR007673">
    <property type="entry name" value="Condensin_cplx_su1"/>
</dbReference>
<name>A0AAW0BNV5_9AGAR</name>
<keyword evidence="4" id="KW-0158">Chromosome</keyword>
<evidence type="ECO:0000313" key="14">
    <source>
        <dbReference type="EMBL" id="KAK7028208.1"/>
    </source>
</evidence>
<protein>
    <recommendedName>
        <fullName evidence="10">Condensin complex subunit 1</fullName>
    </recommendedName>
</protein>
<dbReference type="PANTHER" id="PTHR14222:SF2">
    <property type="entry name" value="CONDENSIN COMPLEX SUBUNIT 1"/>
    <property type="match status" value="1"/>
</dbReference>
<keyword evidence="15" id="KW-1185">Reference proteome</keyword>
<evidence type="ECO:0000256" key="10">
    <source>
        <dbReference type="PIRNR" id="PIRNR017127"/>
    </source>
</evidence>
<dbReference type="GO" id="GO:0051301">
    <property type="term" value="P:cell division"/>
    <property type="evidence" value="ECO:0007669"/>
    <property type="project" value="UniProtKB-KW"/>
</dbReference>
<dbReference type="GO" id="GO:0042393">
    <property type="term" value="F:histone binding"/>
    <property type="evidence" value="ECO:0007669"/>
    <property type="project" value="TreeGrafter"/>
</dbReference>
<feature type="region of interest" description="Disordered" evidence="11">
    <location>
        <begin position="868"/>
        <end position="915"/>
    </location>
</feature>
<dbReference type="EMBL" id="JAYKXP010000089">
    <property type="protein sequence ID" value="KAK7028208.1"/>
    <property type="molecule type" value="Genomic_DNA"/>
</dbReference>
<feature type="compositionally biased region" description="Basic residues" evidence="11">
    <location>
        <begin position="1313"/>
        <end position="1326"/>
    </location>
</feature>
<keyword evidence="5 10" id="KW-0132">Cell division</keyword>
<keyword evidence="7 10" id="KW-0226">DNA condensation</keyword>
<dbReference type="InterPro" id="IPR016024">
    <property type="entry name" value="ARM-type_fold"/>
</dbReference>
<keyword evidence="9 10" id="KW-0131">Cell cycle</keyword>
<dbReference type="PANTHER" id="PTHR14222">
    <property type="entry name" value="CONDENSIN"/>
    <property type="match status" value="1"/>
</dbReference>
<evidence type="ECO:0000256" key="6">
    <source>
        <dbReference type="ARBA" id="ARBA00022776"/>
    </source>
</evidence>
<evidence type="ECO:0000256" key="4">
    <source>
        <dbReference type="ARBA" id="ARBA00022454"/>
    </source>
</evidence>
<feature type="region of interest" description="Disordered" evidence="11">
    <location>
        <begin position="955"/>
        <end position="980"/>
    </location>
</feature>
<proteinExistence type="inferred from homology"/>
<dbReference type="Pfam" id="PF20168">
    <property type="entry name" value="PDS5"/>
    <property type="match status" value="1"/>
</dbReference>
<dbReference type="InterPro" id="IPR024324">
    <property type="entry name" value="Condensin_cplx_su1_N"/>
</dbReference>
<organism evidence="14 15">
    <name type="scientific">Paramarasmius palmivorus</name>
    <dbReference type="NCBI Taxonomy" id="297713"/>
    <lineage>
        <taxon>Eukaryota</taxon>
        <taxon>Fungi</taxon>
        <taxon>Dikarya</taxon>
        <taxon>Basidiomycota</taxon>
        <taxon>Agaricomycotina</taxon>
        <taxon>Agaricomycetes</taxon>
        <taxon>Agaricomycetidae</taxon>
        <taxon>Agaricales</taxon>
        <taxon>Marasmiineae</taxon>
        <taxon>Marasmiaceae</taxon>
        <taxon>Paramarasmius</taxon>
    </lineage>
</organism>
<feature type="compositionally biased region" description="Basic residues" evidence="11">
    <location>
        <begin position="536"/>
        <end position="549"/>
    </location>
</feature>
<evidence type="ECO:0000256" key="11">
    <source>
        <dbReference type="SAM" id="MobiDB-lite"/>
    </source>
</evidence>
<comment type="function">
    <text evidence="10">Regulatory subunit of the condensin complex, a complex required for conversion of interphase chromatin into mitotic-like condense chromosomes. The condensin complex probably introduces positive supercoils into relaxed DNA in the presence of type I topoisomerases and converts nicked DNA into positive knotted forms in the presence of type II topoisomerases.</text>
</comment>
<evidence type="ECO:0000259" key="12">
    <source>
        <dbReference type="Pfam" id="PF12717"/>
    </source>
</evidence>
<feature type="domain" description="Condensin complex subunit 1 N-terminal" evidence="13">
    <location>
        <begin position="74"/>
        <end position="234"/>
    </location>
</feature>
<feature type="compositionally biased region" description="Acidic residues" evidence="11">
    <location>
        <begin position="497"/>
        <end position="531"/>
    </location>
</feature>
<comment type="caution">
    <text evidence="14">The sequence shown here is derived from an EMBL/GenBank/DDBJ whole genome shotgun (WGS) entry which is preliminary data.</text>
</comment>
<evidence type="ECO:0000313" key="15">
    <source>
        <dbReference type="Proteomes" id="UP001383192"/>
    </source>
</evidence>
<dbReference type="Proteomes" id="UP001383192">
    <property type="component" value="Unassembled WGS sequence"/>
</dbReference>
<dbReference type="Pfam" id="PF12922">
    <property type="entry name" value="Cnd1_N"/>
    <property type="match status" value="1"/>
</dbReference>
<evidence type="ECO:0000259" key="13">
    <source>
        <dbReference type="Pfam" id="PF12922"/>
    </source>
</evidence>
<evidence type="ECO:0000256" key="1">
    <source>
        <dbReference type="ARBA" id="ARBA00004123"/>
    </source>
</evidence>
<evidence type="ECO:0000256" key="7">
    <source>
        <dbReference type="ARBA" id="ARBA00023067"/>
    </source>
</evidence>
<dbReference type="Gene3D" id="1.25.10.10">
    <property type="entry name" value="Leucine-rich Repeat Variant"/>
    <property type="match status" value="2"/>
</dbReference>
<feature type="compositionally biased region" description="Polar residues" evidence="11">
    <location>
        <begin position="894"/>
        <end position="912"/>
    </location>
</feature>
<dbReference type="GO" id="GO:0000796">
    <property type="term" value="C:condensin complex"/>
    <property type="evidence" value="ECO:0007669"/>
    <property type="project" value="TreeGrafter"/>
</dbReference>
<keyword evidence="8" id="KW-0539">Nucleus</keyword>
<dbReference type="PIRSF" id="PIRSF017127">
    <property type="entry name" value="Condensin_D2"/>
    <property type="match status" value="1"/>
</dbReference>
<evidence type="ECO:0000256" key="3">
    <source>
        <dbReference type="ARBA" id="ARBA00009606"/>
    </source>
</evidence>
<comment type="similarity">
    <text evidence="3 10">Belongs to the CND1 (condensin subunit 1) family.</text>
</comment>
<feature type="region of interest" description="Disordered" evidence="11">
    <location>
        <begin position="470"/>
        <end position="552"/>
    </location>
</feature>